<reference evidence="8 9" key="1">
    <citation type="journal article" date="2013" name="Genome Announc.">
        <title>Draft Genome Sequence of Sphingobium lactosutens Strain DS20T, Isolated from a Hexachlorocyclohexane Dumpsite.</title>
        <authorList>
            <person name="Kumar R."/>
            <person name="Dwivedi V."/>
            <person name="Negi V."/>
            <person name="Khurana J.P."/>
            <person name="Lal R."/>
        </authorList>
    </citation>
    <scope>NUCLEOTIDE SEQUENCE [LARGE SCALE GENOMIC DNA]</scope>
    <source>
        <strain evidence="8 9">DS20</strain>
    </source>
</reference>
<dbReference type="OrthoDB" id="9787136at2"/>
<dbReference type="GO" id="GO:0009055">
    <property type="term" value="F:electron transfer activity"/>
    <property type="evidence" value="ECO:0007669"/>
    <property type="project" value="UniProtKB-UniRule"/>
</dbReference>
<keyword evidence="9" id="KW-1185">Reference proteome</keyword>
<dbReference type="InterPro" id="IPR023048">
    <property type="entry name" value="NADH:quinone_OxRdtase_FMN_depd"/>
</dbReference>
<comment type="similarity">
    <text evidence="6">Belongs to the azoreductase type 1 family.</text>
</comment>
<feature type="binding site" evidence="6">
    <location>
        <position position="9"/>
    </location>
    <ligand>
        <name>FMN</name>
        <dbReference type="ChEBI" id="CHEBI:58210"/>
    </ligand>
</feature>
<dbReference type="EMBL" id="ATDP01000071">
    <property type="protein sequence ID" value="EQB17163.1"/>
    <property type="molecule type" value="Genomic_DNA"/>
</dbReference>
<keyword evidence="4 6" id="KW-0520">NAD</keyword>
<dbReference type="PANTHER" id="PTHR43741:SF4">
    <property type="entry name" value="FMN-DEPENDENT NADH:QUINONE OXIDOREDUCTASE"/>
    <property type="match status" value="1"/>
</dbReference>
<gene>
    <name evidence="6" type="primary">azoR</name>
    <name evidence="8" type="ORF">RLDS_04215</name>
</gene>
<dbReference type="Proteomes" id="UP000015531">
    <property type="component" value="Unassembled WGS sequence"/>
</dbReference>
<dbReference type="GO" id="GO:0016652">
    <property type="term" value="F:oxidoreductase activity, acting on NAD(P)H as acceptor"/>
    <property type="evidence" value="ECO:0007669"/>
    <property type="project" value="UniProtKB-UniRule"/>
</dbReference>
<sequence>MNILHLDTSILGGNSVSRMLSKAVVDKLAAGRRMEVTYRDLSAQPIPHLSGEYLGGLSADTAQFEPALQQDIAAGTRILEEFLATDIVVLGVAFYNFGIPSQLKAWIDRITVAGKTFRYAENGPEGLAGDKRLILAIARGGFYGPGSDRAAFEHAESYLRTLFGFLGVTNLEVVAAEGVALGPDHKQQAVDAALREIDRLSA</sequence>
<comment type="function">
    <text evidence="6">Quinone reductase that provides resistance to thiol-specific stress caused by electrophilic quinones.</text>
</comment>
<dbReference type="EC" id="1.6.5.-" evidence="6"/>
<keyword evidence="1 6" id="KW-0285">Flavoprotein</keyword>
<evidence type="ECO:0000256" key="5">
    <source>
        <dbReference type="ARBA" id="ARBA00048542"/>
    </source>
</evidence>
<dbReference type="HAMAP" id="MF_01216">
    <property type="entry name" value="Azoreductase_type1"/>
    <property type="match status" value="1"/>
</dbReference>
<dbReference type="Pfam" id="PF02525">
    <property type="entry name" value="Flavodoxin_2"/>
    <property type="match status" value="1"/>
</dbReference>
<keyword evidence="2 6" id="KW-0288">FMN</keyword>
<protein>
    <recommendedName>
        <fullName evidence="6">FMN dependent NADH:quinone oxidoreductase</fullName>
        <ecNumber evidence="6">1.6.5.-</ecNumber>
    </recommendedName>
    <alternativeName>
        <fullName evidence="6">Azo-dye reductase</fullName>
    </alternativeName>
    <alternativeName>
        <fullName evidence="6">FMN-dependent NADH-azo compound oxidoreductase</fullName>
    </alternativeName>
    <alternativeName>
        <fullName evidence="6">FMN-dependent NADH-azoreductase</fullName>
        <ecNumber evidence="6">1.7.1.17</ecNumber>
    </alternativeName>
</protein>
<dbReference type="SUPFAM" id="SSF52218">
    <property type="entry name" value="Flavoproteins"/>
    <property type="match status" value="1"/>
</dbReference>
<dbReference type="InterPro" id="IPR050104">
    <property type="entry name" value="FMN-dep_NADH:Q_OxRdtase_AzoR1"/>
</dbReference>
<evidence type="ECO:0000256" key="2">
    <source>
        <dbReference type="ARBA" id="ARBA00022643"/>
    </source>
</evidence>
<dbReference type="Gene3D" id="3.40.50.360">
    <property type="match status" value="1"/>
</dbReference>
<comment type="caution">
    <text evidence="8">The sequence shown here is derived from an EMBL/GenBank/DDBJ whole genome shotgun (WGS) entry which is preliminary data.</text>
</comment>
<evidence type="ECO:0000313" key="9">
    <source>
        <dbReference type="Proteomes" id="UP000015531"/>
    </source>
</evidence>
<dbReference type="RefSeq" id="WP_021224699.1">
    <property type="nucleotide sequence ID" value="NZ_ATDP01000071.1"/>
</dbReference>
<comment type="cofactor">
    <cofactor evidence="6">
        <name>FMN</name>
        <dbReference type="ChEBI" id="CHEBI:58210"/>
    </cofactor>
    <text evidence="6">Binds 1 FMN per subunit.</text>
</comment>
<dbReference type="eggNOG" id="COG1182">
    <property type="taxonomic scope" value="Bacteria"/>
</dbReference>
<accession>T0HYM9</accession>
<dbReference type="InterPro" id="IPR029039">
    <property type="entry name" value="Flavoprotein-like_sf"/>
</dbReference>
<comment type="caution">
    <text evidence="6">Lacks conserved residue(s) required for the propagation of feature annotation.</text>
</comment>
<evidence type="ECO:0000259" key="7">
    <source>
        <dbReference type="Pfam" id="PF02525"/>
    </source>
</evidence>
<comment type="function">
    <text evidence="6">Also exhibits azoreductase activity. Catalyzes the reductive cleavage of the azo bond in aromatic azo compounds to the corresponding amines.</text>
</comment>
<dbReference type="InterPro" id="IPR003680">
    <property type="entry name" value="Flavodoxin_fold"/>
</dbReference>
<dbReference type="EC" id="1.7.1.17" evidence="6"/>
<comment type="subunit">
    <text evidence="6">Homodimer.</text>
</comment>
<proteinExistence type="inferred from homology"/>
<organism evidence="8 9">
    <name type="scientific">Sphingobium lactosutens DS20</name>
    <dbReference type="NCBI Taxonomy" id="1331060"/>
    <lineage>
        <taxon>Bacteria</taxon>
        <taxon>Pseudomonadati</taxon>
        <taxon>Pseudomonadota</taxon>
        <taxon>Alphaproteobacteria</taxon>
        <taxon>Sphingomonadales</taxon>
        <taxon>Sphingomonadaceae</taxon>
        <taxon>Sphingobium</taxon>
    </lineage>
</organism>
<dbReference type="PATRIC" id="fig|1331060.3.peg.771"/>
<feature type="domain" description="Flavodoxin-like fold" evidence="7">
    <location>
        <begin position="1"/>
        <end position="199"/>
    </location>
</feature>
<evidence type="ECO:0000256" key="1">
    <source>
        <dbReference type="ARBA" id="ARBA00022630"/>
    </source>
</evidence>
<evidence type="ECO:0000256" key="4">
    <source>
        <dbReference type="ARBA" id="ARBA00023027"/>
    </source>
</evidence>
<feature type="binding site" evidence="6">
    <location>
        <begin position="15"/>
        <end position="17"/>
    </location>
    <ligand>
        <name>FMN</name>
        <dbReference type="ChEBI" id="CHEBI:58210"/>
    </ligand>
</feature>
<name>T0HYM9_9SPHN</name>
<dbReference type="AlphaFoldDB" id="T0HYM9"/>
<comment type="catalytic activity">
    <reaction evidence="5">
        <text>N,N-dimethyl-1,4-phenylenediamine + anthranilate + 2 NAD(+) = 2-(4-dimethylaminophenyl)diazenylbenzoate + 2 NADH + 2 H(+)</text>
        <dbReference type="Rhea" id="RHEA:55872"/>
        <dbReference type="ChEBI" id="CHEBI:15378"/>
        <dbReference type="ChEBI" id="CHEBI:15783"/>
        <dbReference type="ChEBI" id="CHEBI:16567"/>
        <dbReference type="ChEBI" id="CHEBI:57540"/>
        <dbReference type="ChEBI" id="CHEBI:57945"/>
        <dbReference type="ChEBI" id="CHEBI:71579"/>
        <dbReference type="EC" id="1.7.1.17"/>
    </reaction>
    <physiologicalReaction direction="right-to-left" evidence="5">
        <dbReference type="Rhea" id="RHEA:55874"/>
    </physiologicalReaction>
</comment>
<keyword evidence="3 6" id="KW-0560">Oxidoreductase</keyword>
<comment type="catalytic activity">
    <reaction evidence="6">
        <text>2 a quinone + NADH + H(+) = 2 a 1,4-benzosemiquinone + NAD(+)</text>
        <dbReference type="Rhea" id="RHEA:65952"/>
        <dbReference type="ChEBI" id="CHEBI:15378"/>
        <dbReference type="ChEBI" id="CHEBI:57540"/>
        <dbReference type="ChEBI" id="CHEBI:57945"/>
        <dbReference type="ChEBI" id="CHEBI:132124"/>
        <dbReference type="ChEBI" id="CHEBI:134225"/>
    </reaction>
</comment>
<evidence type="ECO:0000256" key="3">
    <source>
        <dbReference type="ARBA" id="ARBA00023002"/>
    </source>
</evidence>
<dbReference type="GO" id="GO:0016655">
    <property type="term" value="F:oxidoreductase activity, acting on NAD(P)H, quinone or similar compound as acceptor"/>
    <property type="evidence" value="ECO:0007669"/>
    <property type="project" value="InterPro"/>
</dbReference>
<evidence type="ECO:0000313" key="8">
    <source>
        <dbReference type="EMBL" id="EQB17163.1"/>
    </source>
</evidence>
<dbReference type="GO" id="GO:0010181">
    <property type="term" value="F:FMN binding"/>
    <property type="evidence" value="ECO:0007669"/>
    <property type="project" value="UniProtKB-UniRule"/>
</dbReference>
<dbReference type="PANTHER" id="PTHR43741">
    <property type="entry name" value="FMN-DEPENDENT NADH-AZOREDUCTASE 1"/>
    <property type="match status" value="1"/>
</dbReference>
<evidence type="ECO:0000256" key="6">
    <source>
        <dbReference type="HAMAP-Rule" id="MF_01216"/>
    </source>
</evidence>